<dbReference type="EMBL" id="UINC01120579">
    <property type="protein sequence ID" value="SVC95151.1"/>
    <property type="molecule type" value="Genomic_DNA"/>
</dbReference>
<dbReference type="AlphaFoldDB" id="A0A382RF01"/>
<sequence length="25" mass="2635">MIVGHRILVGSGLQGWGFGSFSSNQ</sequence>
<evidence type="ECO:0000313" key="1">
    <source>
        <dbReference type="EMBL" id="SVC95151.1"/>
    </source>
</evidence>
<accession>A0A382RF01</accession>
<name>A0A382RF01_9ZZZZ</name>
<protein>
    <submittedName>
        <fullName evidence="1">Uncharacterized protein</fullName>
    </submittedName>
</protein>
<organism evidence="1">
    <name type="scientific">marine metagenome</name>
    <dbReference type="NCBI Taxonomy" id="408172"/>
    <lineage>
        <taxon>unclassified sequences</taxon>
        <taxon>metagenomes</taxon>
        <taxon>ecological metagenomes</taxon>
    </lineage>
</organism>
<reference evidence="1" key="1">
    <citation type="submission" date="2018-05" db="EMBL/GenBank/DDBJ databases">
        <authorList>
            <person name="Lanie J.A."/>
            <person name="Ng W.-L."/>
            <person name="Kazmierczak K.M."/>
            <person name="Andrzejewski T.M."/>
            <person name="Davidsen T.M."/>
            <person name="Wayne K.J."/>
            <person name="Tettelin H."/>
            <person name="Glass J.I."/>
            <person name="Rusch D."/>
            <person name="Podicherti R."/>
            <person name="Tsui H.-C.T."/>
            <person name="Winkler M.E."/>
        </authorList>
    </citation>
    <scope>NUCLEOTIDE SEQUENCE</scope>
</reference>
<proteinExistence type="predicted"/>
<gene>
    <name evidence="1" type="ORF">METZ01_LOCUS348005</name>
</gene>